<dbReference type="OrthoDB" id="2355173at2"/>
<dbReference type="AlphaFoldDB" id="A0A3N0E501"/>
<accession>A0A3N0E501</accession>
<protein>
    <submittedName>
        <fullName evidence="1">SRPBCC domain-containing protein</fullName>
    </submittedName>
</protein>
<comment type="caution">
    <text evidence="1">The sequence shown here is derived from an EMBL/GenBank/DDBJ whole genome shotgun (WGS) entry which is preliminary data.</text>
</comment>
<evidence type="ECO:0000313" key="2">
    <source>
        <dbReference type="Proteomes" id="UP000267469"/>
    </source>
</evidence>
<dbReference type="EMBL" id="RJTM01000108">
    <property type="protein sequence ID" value="RNL82922.1"/>
    <property type="molecule type" value="Genomic_DNA"/>
</dbReference>
<reference evidence="1 2" key="1">
    <citation type="submission" date="2018-10" db="EMBL/GenBank/DDBJ databases">
        <title>Sinomicrobium pectinilyticum sp. nov., a pectinase-producing bacterium isolated from alkaline and saline soil, and emended description of the genus Sinomicrobium.</title>
        <authorList>
            <person name="Cheng B."/>
            <person name="Li C."/>
            <person name="Lai Q."/>
            <person name="Du M."/>
            <person name="Shao Z."/>
            <person name="Xu P."/>
            <person name="Yang C."/>
        </authorList>
    </citation>
    <scope>NUCLEOTIDE SEQUENCE [LARGE SCALE GENOMIC DNA]</scope>
    <source>
        <strain evidence="1 2">5DNS001</strain>
    </source>
</reference>
<proteinExistence type="predicted"/>
<name>A0A3N0E501_SINP1</name>
<dbReference type="RefSeq" id="WP_123217038.1">
    <property type="nucleotide sequence ID" value="NZ_RJTM01000108.1"/>
</dbReference>
<dbReference type="InterPro" id="IPR023393">
    <property type="entry name" value="START-like_dom_sf"/>
</dbReference>
<keyword evidence="2" id="KW-1185">Reference proteome</keyword>
<dbReference type="SUPFAM" id="SSF55961">
    <property type="entry name" value="Bet v1-like"/>
    <property type="match status" value="1"/>
</dbReference>
<evidence type="ECO:0000313" key="1">
    <source>
        <dbReference type="EMBL" id="RNL82922.1"/>
    </source>
</evidence>
<dbReference type="Gene3D" id="3.30.530.20">
    <property type="match status" value="1"/>
</dbReference>
<organism evidence="1 2">
    <name type="scientific">Sinomicrobium pectinilyticum</name>
    <dbReference type="NCBI Taxonomy" id="1084421"/>
    <lineage>
        <taxon>Bacteria</taxon>
        <taxon>Pseudomonadati</taxon>
        <taxon>Bacteroidota</taxon>
        <taxon>Flavobacteriia</taxon>
        <taxon>Flavobacteriales</taxon>
        <taxon>Flavobacteriaceae</taxon>
        <taxon>Sinomicrobium</taxon>
    </lineage>
</organism>
<gene>
    <name evidence="1" type="ORF">ED312_16055</name>
</gene>
<sequence length="145" mass="16716">MEKFQITINASREKVWDILWDEDTYPVWTAPFSESSQVETDQWKEGSKVLFIDGDSGEGMVSTIAKNIPGEFMSFRHIGIYKNGVEDTESAQAREWSGEENYTLKTVNGKTELVVEMDIDEQHKSMFEDLWPKALRTVKELAEEK</sequence>
<dbReference type="Proteomes" id="UP000267469">
    <property type="component" value="Unassembled WGS sequence"/>
</dbReference>